<comment type="caution">
    <text evidence="2">The sequence shown here is derived from an EMBL/GenBank/DDBJ whole genome shotgun (WGS) entry which is preliminary data.</text>
</comment>
<dbReference type="PANTHER" id="PTHR30399">
    <property type="entry name" value="UNCHARACTERIZED PROTEIN YGJP"/>
    <property type="match status" value="1"/>
</dbReference>
<dbReference type="AlphaFoldDB" id="U2EFX0"/>
<dbReference type="EMBL" id="AFNU02000001">
    <property type="protein sequence ID" value="ERJ13511.1"/>
    <property type="molecule type" value="Genomic_DNA"/>
</dbReference>
<reference evidence="2 3" key="1">
    <citation type="journal article" date="2011" name="J. Bacteriol.">
        <title>Genome sequence of Haloplasma contractile, an unusual contractile bacterium from a deep-sea anoxic brine lake.</title>
        <authorList>
            <person name="Antunes A."/>
            <person name="Alam I."/>
            <person name="El Dorry H."/>
            <person name="Siam R."/>
            <person name="Robertson A."/>
            <person name="Bajic V.B."/>
            <person name="Stingl U."/>
        </authorList>
    </citation>
    <scope>NUCLEOTIDE SEQUENCE [LARGE SCALE GENOMIC DNA]</scope>
    <source>
        <strain evidence="2 3">SSD-17B</strain>
    </source>
</reference>
<dbReference type="eggNOG" id="COG1451">
    <property type="taxonomic scope" value="Bacteria"/>
</dbReference>
<dbReference type="InParanoid" id="U2EFX0"/>
<dbReference type="Gene3D" id="3.30.2010.10">
    <property type="entry name" value="Metalloproteases ('zincins'), catalytic domain"/>
    <property type="match status" value="1"/>
</dbReference>
<dbReference type="PANTHER" id="PTHR30399:SF1">
    <property type="entry name" value="UTP PYROPHOSPHATASE"/>
    <property type="match status" value="1"/>
</dbReference>
<feature type="domain" description="YgjP-like metallopeptidase" evidence="1">
    <location>
        <begin position="15"/>
        <end position="137"/>
    </location>
</feature>
<evidence type="ECO:0000313" key="2">
    <source>
        <dbReference type="EMBL" id="ERJ13511.1"/>
    </source>
</evidence>
<dbReference type="Pfam" id="PF01863">
    <property type="entry name" value="YgjP-like"/>
    <property type="match status" value="1"/>
</dbReference>
<name>U2EFX0_9MOLU</name>
<sequence>MEKGKLNQIEILIQDHIITFNQDQAIDHKTIDQFLRSQALKVFNERLCVMYKYFIPYNVKKPTLKIRKMKSRYGTCYYNDQKIILNLSLIQCKISHIDYVIAHELCHFLYPDHGKGFKALLSAVVPDWRDKKIELNKLFGRLPS</sequence>
<dbReference type="EC" id="1.1.1.262" evidence="2"/>
<proteinExistence type="predicted"/>
<dbReference type="GO" id="GO:0050570">
    <property type="term" value="F:4-hydroxythreonine-4-phosphate dehydrogenase activity"/>
    <property type="evidence" value="ECO:0007669"/>
    <property type="project" value="UniProtKB-EC"/>
</dbReference>
<dbReference type="STRING" id="1033810.HLPCO_000162"/>
<reference evidence="2 3" key="2">
    <citation type="journal article" date="2013" name="PLoS ONE">
        <title>INDIGO - INtegrated Data Warehouse of MIcrobial GenOmes with Examples from the Red Sea Extremophiles.</title>
        <authorList>
            <person name="Alam I."/>
            <person name="Antunes A."/>
            <person name="Kamau A.A."/>
            <person name="Ba Alawi W."/>
            <person name="Kalkatawi M."/>
            <person name="Stingl U."/>
            <person name="Bajic V.B."/>
        </authorList>
    </citation>
    <scope>NUCLEOTIDE SEQUENCE [LARGE SCALE GENOMIC DNA]</scope>
    <source>
        <strain evidence="2 3">SSD-17B</strain>
    </source>
</reference>
<accession>U2EFX0</accession>
<dbReference type="CDD" id="cd07344">
    <property type="entry name" value="M48_yhfN_like"/>
    <property type="match status" value="1"/>
</dbReference>
<protein>
    <submittedName>
        <fullName evidence="2">4-hydroxythreonine-4-phosphate dehydrogenase protein</fullName>
        <ecNumber evidence="2">1.1.1.262</ecNumber>
    </submittedName>
</protein>
<organism evidence="2 3">
    <name type="scientific">Haloplasma contractile SSD-17B</name>
    <dbReference type="NCBI Taxonomy" id="1033810"/>
    <lineage>
        <taxon>Bacteria</taxon>
        <taxon>Bacillati</taxon>
        <taxon>Mycoplasmatota</taxon>
        <taxon>Mollicutes</taxon>
        <taxon>Haloplasmatales</taxon>
        <taxon>Haloplasmataceae</taxon>
        <taxon>Haloplasma</taxon>
    </lineage>
</organism>
<keyword evidence="2" id="KW-0560">Oxidoreductase</keyword>
<gene>
    <name evidence="2" type="ORF">HLPCO_000162</name>
</gene>
<dbReference type="Proteomes" id="UP000005707">
    <property type="component" value="Unassembled WGS sequence"/>
</dbReference>
<evidence type="ECO:0000313" key="3">
    <source>
        <dbReference type="Proteomes" id="UP000005707"/>
    </source>
</evidence>
<evidence type="ECO:0000259" key="1">
    <source>
        <dbReference type="Pfam" id="PF01863"/>
    </source>
</evidence>
<dbReference type="InterPro" id="IPR002725">
    <property type="entry name" value="YgjP-like_metallopeptidase"/>
</dbReference>
<keyword evidence="3" id="KW-1185">Reference proteome</keyword>
<dbReference type="InterPro" id="IPR053136">
    <property type="entry name" value="UTP_pyrophosphatase-like"/>
</dbReference>